<name>A0A495JGL2_9ACTN</name>
<evidence type="ECO:0000259" key="4">
    <source>
        <dbReference type="PROSITE" id="PS51000"/>
    </source>
</evidence>
<dbReference type="OrthoDB" id="7688673at2"/>
<dbReference type="GO" id="GO:0003700">
    <property type="term" value="F:DNA-binding transcription factor activity"/>
    <property type="evidence" value="ECO:0007669"/>
    <property type="project" value="InterPro"/>
</dbReference>
<dbReference type="Pfam" id="PF08220">
    <property type="entry name" value="HTH_DeoR"/>
    <property type="match status" value="1"/>
</dbReference>
<dbReference type="PANTHER" id="PTHR30363:SF44">
    <property type="entry name" value="AGA OPERON TRANSCRIPTIONAL REPRESSOR-RELATED"/>
    <property type="match status" value="1"/>
</dbReference>
<evidence type="ECO:0000313" key="5">
    <source>
        <dbReference type="EMBL" id="RKR87911.1"/>
    </source>
</evidence>
<proteinExistence type="predicted"/>
<evidence type="ECO:0000256" key="3">
    <source>
        <dbReference type="ARBA" id="ARBA00023163"/>
    </source>
</evidence>
<protein>
    <submittedName>
        <fullName evidence="5">DeoR family transcriptional regulator</fullName>
    </submittedName>
</protein>
<dbReference type="EMBL" id="RBKT01000001">
    <property type="protein sequence ID" value="RKR87911.1"/>
    <property type="molecule type" value="Genomic_DNA"/>
</dbReference>
<dbReference type="PROSITE" id="PS51000">
    <property type="entry name" value="HTH_DEOR_2"/>
    <property type="match status" value="1"/>
</dbReference>
<feature type="domain" description="HTH deoR-type" evidence="4">
    <location>
        <begin position="4"/>
        <end position="59"/>
    </location>
</feature>
<keyword evidence="6" id="KW-1185">Reference proteome</keyword>
<dbReference type="PRINTS" id="PR00037">
    <property type="entry name" value="HTHLACR"/>
</dbReference>
<reference evidence="5 6" key="1">
    <citation type="submission" date="2018-10" db="EMBL/GenBank/DDBJ databases">
        <title>Sequencing the genomes of 1000 actinobacteria strains.</title>
        <authorList>
            <person name="Klenk H.-P."/>
        </authorList>
    </citation>
    <scope>NUCLEOTIDE SEQUENCE [LARGE SCALE GENOMIC DNA]</scope>
    <source>
        <strain evidence="5 6">DSM 45175</strain>
    </source>
</reference>
<dbReference type="InterPro" id="IPR001034">
    <property type="entry name" value="DeoR_HTH"/>
</dbReference>
<dbReference type="Pfam" id="PF00455">
    <property type="entry name" value="DeoRC"/>
    <property type="match status" value="1"/>
</dbReference>
<evidence type="ECO:0000256" key="2">
    <source>
        <dbReference type="ARBA" id="ARBA00023125"/>
    </source>
</evidence>
<dbReference type="InterPro" id="IPR018356">
    <property type="entry name" value="Tscrpt_reg_HTH_DeoR_CS"/>
</dbReference>
<dbReference type="InterPro" id="IPR037171">
    <property type="entry name" value="NagB/RpiA_transferase-like"/>
</dbReference>
<dbReference type="GO" id="GO:0003677">
    <property type="term" value="F:DNA binding"/>
    <property type="evidence" value="ECO:0007669"/>
    <property type="project" value="UniProtKB-KW"/>
</dbReference>
<evidence type="ECO:0000313" key="6">
    <source>
        <dbReference type="Proteomes" id="UP000277671"/>
    </source>
</evidence>
<dbReference type="InterPro" id="IPR036388">
    <property type="entry name" value="WH-like_DNA-bd_sf"/>
</dbReference>
<dbReference type="InterPro" id="IPR050313">
    <property type="entry name" value="Carb_Metab_HTH_regulators"/>
</dbReference>
<dbReference type="Gene3D" id="1.10.10.10">
    <property type="entry name" value="Winged helix-like DNA-binding domain superfamily/Winged helix DNA-binding domain"/>
    <property type="match status" value="1"/>
</dbReference>
<accession>A0A495JGL2</accession>
<dbReference type="SUPFAM" id="SSF46785">
    <property type="entry name" value="Winged helix' DNA-binding domain"/>
    <property type="match status" value="1"/>
</dbReference>
<dbReference type="Proteomes" id="UP000277671">
    <property type="component" value="Unassembled WGS sequence"/>
</dbReference>
<dbReference type="InterPro" id="IPR036390">
    <property type="entry name" value="WH_DNA-bd_sf"/>
</dbReference>
<sequence>MSVQQQRHQGILEALQGQGRVSVAALAARAGVSEMTVRRDLELLEGEGLLLRVHGGAVSTISGSYEPPFAVRARLGSEAKTRIGTAAAALIGANETVVIDAGTTALAVARALRGRRQLTVCALSVPALAELGDEPGIRLIAAGGDVRAGEQSFVGPLAERVFDDFRFDTFVLSVGGFDPEHGLTDFNPDDVRLKQAAIRGSRRRIVVAEGAKLGRITFARIGATPLADVLVTDGEAAEDQLSALRAAGVNVVVA</sequence>
<comment type="caution">
    <text evidence="5">The sequence shown here is derived from an EMBL/GenBank/DDBJ whole genome shotgun (WGS) entry which is preliminary data.</text>
</comment>
<dbReference type="RefSeq" id="WP_121156607.1">
    <property type="nucleotide sequence ID" value="NZ_RBKT01000001.1"/>
</dbReference>
<dbReference type="SMART" id="SM00420">
    <property type="entry name" value="HTH_DEOR"/>
    <property type="match status" value="1"/>
</dbReference>
<dbReference type="InterPro" id="IPR014036">
    <property type="entry name" value="DeoR-like_C"/>
</dbReference>
<dbReference type="SUPFAM" id="SSF100950">
    <property type="entry name" value="NagB/RpiA/CoA transferase-like"/>
    <property type="match status" value="1"/>
</dbReference>
<evidence type="ECO:0000256" key="1">
    <source>
        <dbReference type="ARBA" id="ARBA00023015"/>
    </source>
</evidence>
<dbReference type="AlphaFoldDB" id="A0A495JGL2"/>
<keyword evidence="2" id="KW-0238">DNA-binding</keyword>
<keyword evidence="1" id="KW-0805">Transcription regulation</keyword>
<organism evidence="5 6">
    <name type="scientific">Micromonospora pisi</name>
    <dbReference type="NCBI Taxonomy" id="589240"/>
    <lineage>
        <taxon>Bacteria</taxon>
        <taxon>Bacillati</taxon>
        <taxon>Actinomycetota</taxon>
        <taxon>Actinomycetes</taxon>
        <taxon>Micromonosporales</taxon>
        <taxon>Micromonosporaceae</taxon>
        <taxon>Micromonospora</taxon>
    </lineage>
</organism>
<keyword evidence="3" id="KW-0804">Transcription</keyword>
<dbReference type="PROSITE" id="PS00894">
    <property type="entry name" value="HTH_DEOR_1"/>
    <property type="match status" value="1"/>
</dbReference>
<gene>
    <name evidence="5" type="ORF">BDK92_2214</name>
</gene>
<dbReference type="PANTHER" id="PTHR30363">
    <property type="entry name" value="HTH-TYPE TRANSCRIPTIONAL REGULATOR SRLR-RELATED"/>
    <property type="match status" value="1"/>
</dbReference>
<dbReference type="SMART" id="SM01134">
    <property type="entry name" value="DeoRC"/>
    <property type="match status" value="1"/>
</dbReference>